<dbReference type="Pfam" id="PF13646">
    <property type="entry name" value="HEAT_2"/>
    <property type="match status" value="1"/>
</dbReference>
<keyword evidence="1" id="KW-0812">Transmembrane</keyword>
<accession>A0AA37WF36</accession>
<keyword evidence="3" id="KW-1185">Reference proteome</keyword>
<protein>
    <recommendedName>
        <fullName evidence="4">HEAT repeat domain-containing protein</fullName>
    </recommendedName>
</protein>
<keyword evidence="1" id="KW-1133">Transmembrane helix</keyword>
<reference evidence="2" key="1">
    <citation type="journal article" date="2014" name="Int. J. Syst. Evol. Microbiol.">
        <title>Complete genome sequence of Corynebacterium casei LMG S-19264T (=DSM 44701T), isolated from a smear-ripened cheese.</title>
        <authorList>
            <consortium name="US DOE Joint Genome Institute (JGI-PGF)"/>
            <person name="Walter F."/>
            <person name="Albersmeier A."/>
            <person name="Kalinowski J."/>
            <person name="Ruckert C."/>
        </authorList>
    </citation>
    <scope>NUCLEOTIDE SEQUENCE</scope>
    <source>
        <strain evidence="2">NBRC 108769</strain>
    </source>
</reference>
<comment type="caution">
    <text evidence="2">The sequence shown here is derived from an EMBL/GenBank/DDBJ whole genome shotgun (WGS) entry which is preliminary data.</text>
</comment>
<evidence type="ECO:0008006" key="4">
    <source>
        <dbReference type="Google" id="ProtNLM"/>
    </source>
</evidence>
<name>A0AA37WF36_9BACT</name>
<dbReference type="EMBL" id="BSOH01000011">
    <property type="protein sequence ID" value="GLR17354.1"/>
    <property type="molecule type" value="Genomic_DNA"/>
</dbReference>
<proteinExistence type="predicted"/>
<dbReference type="InterPro" id="IPR011989">
    <property type="entry name" value="ARM-like"/>
</dbReference>
<evidence type="ECO:0000313" key="3">
    <source>
        <dbReference type="Proteomes" id="UP001156666"/>
    </source>
</evidence>
<reference evidence="2" key="2">
    <citation type="submission" date="2023-01" db="EMBL/GenBank/DDBJ databases">
        <title>Draft genome sequence of Portibacter lacus strain NBRC 108769.</title>
        <authorList>
            <person name="Sun Q."/>
            <person name="Mori K."/>
        </authorList>
    </citation>
    <scope>NUCLEOTIDE SEQUENCE</scope>
    <source>
        <strain evidence="2">NBRC 108769</strain>
    </source>
</reference>
<feature type="transmembrane region" description="Helical" evidence="1">
    <location>
        <begin position="85"/>
        <end position="105"/>
    </location>
</feature>
<organism evidence="2 3">
    <name type="scientific">Portibacter lacus</name>
    <dbReference type="NCBI Taxonomy" id="1099794"/>
    <lineage>
        <taxon>Bacteria</taxon>
        <taxon>Pseudomonadati</taxon>
        <taxon>Bacteroidota</taxon>
        <taxon>Saprospiria</taxon>
        <taxon>Saprospirales</taxon>
        <taxon>Haliscomenobacteraceae</taxon>
        <taxon>Portibacter</taxon>
    </lineage>
</organism>
<evidence type="ECO:0000313" key="2">
    <source>
        <dbReference type="EMBL" id="GLR17354.1"/>
    </source>
</evidence>
<dbReference type="AlphaFoldDB" id="A0AA37WF36"/>
<dbReference type="Proteomes" id="UP001156666">
    <property type="component" value="Unassembled WGS sequence"/>
</dbReference>
<evidence type="ECO:0000256" key="1">
    <source>
        <dbReference type="SAM" id="Phobius"/>
    </source>
</evidence>
<dbReference type="SUPFAM" id="SSF48371">
    <property type="entry name" value="ARM repeat"/>
    <property type="match status" value="1"/>
</dbReference>
<gene>
    <name evidence="2" type="ORF">GCM10007940_19690</name>
</gene>
<dbReference type="RefSeq" id="WP_235294064.1">
    <property type="nucleotide sequence ID" value="NZ_BSOH01000011.1"/>
</dbReference>
<keyword evidence="1" id="KW-0472">Membrane</keyword>
<sequence length="250" mass="28617">MNKENKIIDYLEGQMSFEESIKFEQELKKDPVLKEEFATYQLMYNEVDQIKLEKPSITLKSNFDHLLETEIKNSRKTKTLTFRNIRNVAAVAAILVIGILVGQNWTQRSFISKIDSHNAELVSEMKRNMNSESVSGRIEALQVSHQFKSPENEVLKTLIKSMKNDESPNVRLAAVEALDNFAKEEIVRTAFVKQLSQEKDPFVLIALINTLSEQKVEKAIDPLQHITNANDVAKFIKDEAHMGLIKIEKI</sequence>
<dbReference type="Gene3D" id="1.25.10.10">
    <property type="entry name" value="Leucine-rich Repeat Variant"/>
    <property type="match status" value="1"/>
</dbReference>
<dbReference type="InterPro" id="IPR016024">
    <property type="entry name" value="ARM-type_fold"/>
</dbReference>